<dbReference type="Proteomes" id="UP001159427">
    <property type="component" value="Unassembled WGS sequence"/>
</dbReference>
<dbReference type="SUPFAM" id="SSF52200">
    <property type="entry name" value="Toll/Interleukin receptor TIR domain"/>
    <property type="match status" value="1"/>
</dbReference>
<keyword evidence="7" id="KW-1185">Reference proteome</keyword>
<feature type="domain" description="Ig-like" evidence="5">
    <location>
        <begin position="30"/>
        <end position="94"/>
    </location>
</feature>
<evidence type="ECO:0000259" key="4">
    <source>
        <dbReference type="PROSITE" id="PS50104"/>
    </source>
</evidence>
<comment type="similarity">
    <text evidence="1">Belongs to the interleukin-1 receptor family.</text>
</comment>
<dbReference type="SUPFAM" id="SSF48726">
    <property type="entry name" value="Immunoglobulin"/>
    <property type="match status" value="3"/>
</dbReference>
<dbReference type="Pfam" id="PF13676">
    <property type="entry name" value="TIR_2"/>
    <property type="match status" value="1"/>
</dbReference>
<dbReference type="Pfam" id="PF00047">
    <property type="entry name" value="ig"/>
    <property type="match status" value="1"/>
</dbReference>
<dbReference type="SMART" id="SM00255">
    <property type="entry name" value="TIR"/>
    <property type="match status" value="1"/>
</dbReference>
<name>A0ABN8R652_9CNID</name>
<gene>
    <name evidence="6" type="ORF">PEVE_00009229</name>
</gene>
<feature type="domain" description="Ig-like" evidence="5">
    <location>
        <begin position="208"/>
        <end position="294"/>
    </location>
</feature>
<dbReference type="EMBL" id="CALNXI010001633">
    <property type="protein sequence ID" value="CAH3173806.1"/>
    <property type="molecule type" value="Genomic_DNA"/>
</dbReference>
<evidence type="ECO:0000256" key="1">
    <source>
        <dbReference type="ARBA" id="ARBA00009752"/>
    </source>
</evidence>
<dbReference type="CDD" id="cd00096">
    <property type="entry name" value="Ig"/>
    <property type="match status" value="2"/>
</dbReference>
<dbReference type="InterPro" id="IPR013783">
    <property type="entry name" value="Ig-like_fold"/>
</dbReference>
<dbReference type="InterPro" id="IPR007110">
    <property type="entry name" value="Ig-like_dom"/>
</dbReference>
<dbReference type="InterPro" id="IPR000157">
    <property type="entry name" value="TIR_dom"/>
</dbReference>
<feature type="non-terminal residue" evidence="6">
    <location>
        <position position="1"/>
    </location>
</feature>
<dbReference type="PANTHER" id="PTHR45889">
    <property type="entry name" value="IG-LIKE DOMAIN-CONTAINING PROTEIN"/>
    <property type="match status" value="1"/>
</dbReference>
<feature type="domain" description="Ig-like" evidence="5">
    <location>
        <begin position="101"/>
        <end position="187"/>
    </location>
</feature>
<dbReference type="SMART" id="SM00409">
    <property type="entry name" value="IG"/>
    <property type="match status" value="3"/>
</dbReference>
<evidence type="ECO:0000259" key="5">
    <source>
        <dbReference type="PROSITE" id="PS50835"/>
    </source>
</evidence>
<keyword evidence="2" id="KW-0378">Hydrolase</keyword>
<dbReference type="InterPro" id="IPR035897">
    <property type="entry name" value="Toll_tir_struct_dom_sf"/>
</dbReference>
<dbReference type="SMART" id="SM00408">
    <property type="entry name" value="IGc2"/>
    <property type="match status" value="3"/>
</dbReference>
<protein>
    <submittedName>
        <fullName evidence="6">Uncharacterized protein</fullName>
    </submittedName>
</protein>
<keyword evidence="3" id="KW-0520">NAD</keyword>
<dbReference type="InterPro" id="IPR036179">
    <property type="entry name" value="Ig-like_dom_sf"/>
</dbReference>
<feature type="domain" description="TIR" evidence="4">
    <location>
        <begin position="320"/>
        <end position="453"/>
    </location>
</feature>
<sequence length="474" mass="54181">SGLEGNAIACKIQKYHFHEEHLTVDSVEFVSLNCSIVHGAPANTILWSNEKYWHPVHSVSVPGLWSSLQIRNVTQKDAGTYRCEVKKGTDKQVCEVVLCPPKISRTPGYFTTTPQLIAEGTAKYVFHCYASGWPKPSFTWLKNGTEIKDGDVDKSYVLIKRSGGLELNILSVTKEDHQGHYSCVARNIFGERRYGILLMVKKQVPLRPLAHAHVNKVSKYTGEPALLTCVGLFTTEVTTVISWDFNGSQLNLDTDEHYKLDYVYFEEDMTPKVNFSLLIKKVTERDTGKYRCSVITPGWSASDMIFLSLVKPPHLETDDFQYDVFVSFSTLDYPWVRDSLTPMLERKQINYCIHSRDFVVGKAIIENMADSVYNSRKVLAVISQNYLASHFCREELEIALYRCTKMADSSLLLIRVDDVDKKNLPKTLRRRTFLDYSSAMERSEWEQRLLKHIQVDESDAKIDTRKSSDKCQLI</sequence>
<dbReference type="InterPro" id="IPR013151">
    <property type="entry name" value="Immunoglobulin_dom"/>
</dbReference>
<evidence type="ECO:0000313" key="7">
    <source>
        <dbReference type="Proteomes" id="UP001159427"/>
    </source>
</evidence>
<organism evidence="6 7">
    <name type="scientific">Porites evermanni</name>
    <dbReference type="NCBI Taxonomy" id="104178"/>
    <lineage>
        <taxon>Eukaryota</taxon>
        <taxon>Metazoa</taxon>
        <taxon>Cnidaria</taxon>
        <taxon>Anthozoa</taxon>
        <taxon>Hexacorallia</taxon>
        <taxon>Scleractinia</taxon>
        <taxon>Fungiina</taxon>
        <taxon>Poritidae</taxon>
        <taxon>Porites</taxon>
    </lineage>
</organism>
<proteinExistence type="inferred from homology"/>
<dbReference type="Gene3D" id="3.40.50.10140">
    <property type="entry name" value="Toll/interleukin-1 receptor homology (TIR) domain"/>
    <property type="match status" value="1"/>
</dbReference>
<dbReference type="PRINTS" id="PR01537">
    <property type="entry name" value="INTRLKN1R1F"/>
</dbReference>
<evidence type="ECO:0000256" key="3">
    <source>
        <dbReference type="ARBA" id="ARBA00023027"/>
    </source>
</evidence>
<dbReference type="PANTHER" id="PTHR45889:SF8">
    <property type="entry name" value="IG-LIKE DOMAIN-CONTAINING PROTEIN"/>
    <property type="match status" value="1"/>
</dbReference>
<evidence type="ECO:0000256" key="2">
    <source>
        <dbReference type="ARBA" id="ARBA00022801"/>
    </source>
</evidence>
<evidence type="ECO:0000313" key="6">
    <source>
        <dbReference type="EMBL" id="CAH3173806.1"/>
    </source>
</evidence>
<dbReference type="InterPro" id="IPR003599">
    <property type="entry name" value="Ig_sub"/>
</dbReference>
<dbReference type="Pfam" id="PF13927">
    <property type="entry name" value="Ig_3"/>
    <property type="match status" value="2"/>
</dbReference>
<dbReference type="Gene3D" id="2.60.40.10">
    <property type="entry name" value="Immunoglobulins"/>
    <property type="match status" value="3"/>
</dbReference>
<reference evidence="6 7" key="1">
    <citation type="submission" date="2022-05" db="EMBL/GenBank/DDBJ databases">
        <authorList>
            <consortium name="Genoscope - CEA"/>
            <person name="William W."/>
        </authorList>
    </citation>
    <scope>NUCLEOTIDE SEQUENCE [LARGE SCALE GENOMIC DNA]</scope>
</reference>
<comment type="caution">
    <text evidence="6">The sequence shown here is derived from an EMBL/GenBank/DDBJ whole genome shotgun (WGS) entry which is preliminary data.</text>
</comment>
<dbReference type="InterPro" id="IPR003598">
    <property type="entry name" value="Ig_sub2"/>
</dbReference>
<accession>A0ABN8R652</accession>
<dbReference type="PROSITE" id="PS50104">
    <property type="entry name" value="TIR"/>
    <property type="match status" value="1"/>
</dbReference>
<dbReference type="PROSITE" id="PS50835">
    <property type="entry name" value="IG_LIKE"/>
    <property type="match status" value="3"/>
</dbReference>